<feature type="transmembrane region" description="Helical" evidence="8">
    <location>
        <begin position="69"/>
        <end position="87"/>
    </location>
</feature>
<feature type="transmembrane region" description="Helical" evidence="8">
    <location>
        <begin position="442"/>
        <end position="461"/>
    </location>
</feature>
<evidence type="ECO:0000256" key="3">
    <source>
        <dbReference type="ARBA" id="ARBA00022676"/>
    </source>
</evidence>
<sequence>MKKFMNGFVKGVYTVLLVSIFAFITYYSISNLVTGNYLSNSKLMIVAIVFYILIILALVLLTKITSKKIFFMIVTGMAILVRIGWLIKVPTAPSSDFQMMHHAAILATQGDLSFLKESYFQSWPYQLGFVYFQALIIKIFGQNVLILQIINILLNCGIAFVGYKIINLHFKEITGRIVYTLLLFYPAYIYMTGVLTNQFLATFLIYLAIYLYLKHDQLWVKATAGVLLALGNMMRPLGILLIIALVCFEITKWLLAPDRENILKSLGRVTTSVLAYFLMLFLVNSALQVTHLSEYPLENRNPTWKFVLGLNDETVGSYSATDLSLMNRYPLGAKRDKLGKEIIKERIQDKPKLVNLMFNKSKKMWTARDDALMWGMADNVKLSLKIKNWLNAVQFLFYIFIVANALLAVFKWRETWTDGYLLKLMIIGYFMVHLLIEIQSRYRFFIVPAFIMLTAIGWVTVYEKIHSRQANDKKTLKEDIVIR</sequence>
<protein>
    <recommendedName>
        <fullName evidence="11">Glycosyltransferase RgtA/B/C/D-like domain-containing protein</fullName>
    </recommendedName>
</protein>
<feature type="transmembrane region" description="Helical" evidence="8">
    <location>
        <begin position="420"/>
        <end position="436"/>
    </location>
</feature>
<evidence type="ECO:0000313" key="10">
    <source>
        <dbReference type="Proteomes" id="UP000239650"/>
    </source>
</evidence>
<dbReference type="PANTHER" id="PTHR33908:SF11">
    <property type="entry name" value="MEMBRANE PROTEIN"/>
    <property type="match status" value="1"/>
</dbReference>
<organism evidence="9 10">
    <name type="scientific">Latilactobacillus sakei</name>
    <name type="common">Lactobacillus sakei</name>
    <dbReference type="NCBI Taxonomy" id="1599"/>
    <lineage>
        <taxon>Bacteria</taxon>
        <taxon>Bacillati</taxon>
        <taxon>Bacillota</taxon>
        <taxon>Bacilli</taxon>
        <taxon>Lactobacillales</taxon>
        <taxon>Lactobacillaceae</taxon>
        <taxon>Latilactobacillus</taxon>
    </lineage>
</organism>
<keyword evidence="7 8" id="KW-0472">Membrane</keyword>
<dbReference type="GeneID" id="57132495"/>
<evidence type="ECO:0000256" key="5">
    <source>
        <dbReference type="ARBA" id="ARBA00022692"/>
    </source>
</evidence>
<dbReference type="Proteomes" id="UP000239650">
    <property type="component" value="Unassembled WGS sequence"/>
</dbReference>
<comment type="caution">
    <text evidence="9">The sequence shown here is derived from an EMBL/GenBank/DDBJ whole genome shotgun (WGS) entry which is preliminary data.</text>
</comment>
<evidence type="ECO:0000256" key="4">
    <source>
        <dbReference type="ARBA" id="ARBA00022679"/>
    </source>
</evidence>
<evidence type="ECO:0000256" key="2">
    <source>
        <dbReference type="ARBA" id="ARBA00022475"/>
    </source>
</evidence>
<evidence type="ECO:0000313" key="9">
    <source>
        <dbReference type="EMBL" id="SPE20365.1"/>
    </source>
</evidence>
<feature type="transmembrane region" description="Helical" evidence="8">
    <location>
        <begin position="233"/>
        <end position="254"/>
    </location>
</feature>
<accession>A0AAE8J450</accession>
<evidence type="ECO:0000256" key="7">
    <source>
        <dbReference type="ARBA" id="ARBA00023136"/>
    </source>
</evidence>
<feature type="transmembrane region" description="Helical" evidence="8">
    <location>
        <begin position="12"/>
        <end position="29"/>
    </location>
</feature>
<keyword evidence="6 8" id="KW-1133">Transmembrane helix</keyword>
<feature type="transmembrane region" description="Helical" evidence="8">
    <location>
        <begin position="389"/>
        <end position="408"/>
    </location>
</feature>
<keyword evidence="2" id="KW-1003">Cell membrane</keyword>
<keyword evidence="4" id="KW-0808">Transferase</keyword>
<dbReference type="GO" id="GO:0005886">
    <property type="term" value="C:plasma membrane"/>
    <property type="evidence" value="ECO:0007669"/>
    <property type="project" value="UniProtKB-SubCell"/>
</dbReference>
<dbReference type="AlphaFoldDB" id="A0AAE8J450"/>
<dbReference type="GO" id="GO:0009103">
    <property type="term" value="P:lipopolysaccharide biosynthetic process"/>
    <property type="evidence" value="ECO:0007669"/>
    <property type="project" value="UniProtKB-ARBA"/>
</dbReference>
<feature type="transmembrane region" description="Helical" evidence="8">
    <location>
        <begin position="266"/>
        <end position="287"/>
    </location>
</feature>
<dbReference type="RefSeq" id="WP_016265595.1">
    <property type="nucleotide sequence ID" value="NZ_CBCRTW010000007.1"/>
</dbReference>
<evidence type="ECO:0000256" key="8">
    <source>
        <dbReference type="SAM" id="Phobius"/>
    </source>
</evidence>
<feature type="transmembrane region" description="Helical" evidence="8">
    <location>
        <begin position="41"/>
        <end position="62"/>
    </location>
</feature>
<evidence type="ECO:0000256" key="1">
    <source>
        <dbReference type="ARBA" id="ARBA00004651"/>
    </source>
</evidence>
<keyword evidence="3" id="KW-0328">Glycosyltransferase</keyword>
<evidence type="ECO:0000256" key="6">
    <source>
        <dbReference type="ARBA" id="ARBA00022989"/>
    </source>
</evidence>
<reference evidence="9 10" key="1">
    <citation type="submission" date="2018-02" db="EMBL/GenBank/DDBJ databases">
        <authorList>
            <person name="Rodrigo-Torres L."/>
            <person name="Arahal R. D."/>
            <person name="Lucena T."/>
        </authorList>
    </citation>
    <scope>NUCLEOTIDE SEQUENCE [LARGE SCALE GENOMIC DNA]</scope>
    <source>
        <strain evidence="9 10">CECT 9267</strain>
    </source>
</reference>
<gene>
    <name evidence="9" type="ORF">LAS9267_00747</name>
</gene>
<name>A0AAE8J450_LATSK</name>
<dbReference type="EMBL" id="OKRC01000003">
    <property type="protein sequence ID" value="SPE20365.1"/>
    <property type="molecule type" value="Genomic_DNA"/>
</dbReference>
<dbReference type="InterPro" id="IPR050297">
    <property type="entry name" value="LipidA_mod_glycosyltrf_83"/>
</dbReference>
<dbReference type="GO" id="GO:0016763">
    <property type="term" value="F:pentosyltransferase activity"/>
    <property type="evidence" value="ECO:0007669"/>
    <property type="project" value="TreeGrafter"/>
</dbReference>
<evidence type="ECO:0008006" key="11">
    <source>
        <dbReference type="Google" id="ProtNLM"/>
    </source>
</evidence>
<proteinExistence type="predicted"/>
<comment type="subcellular location">
    <subcellularLocation>
        <location evidence="1">Cell membrane</location>
        <topology evidence="1">Multi-pass membrane protein</topology>
    </subcellularLocation>
</comment>
<dbReference type="PANTHER" id="PTHR33908">
    <property type="entry name" value="MANNOSYLTRANSFERASE YKCB-RELATED"/>
    <property type="match status" value="1"/>
</dbReference>
<feature type="transmembrane region" description="Helical" evidence="8">
    <location>
        <begin position="145"/>
        <end position="166"/>
    </location>
</feature>
<keyword evidence="5 8" id="KW-0812">Transmembrane</keyword>
<feature type="transmembrane region" description="Helical" evidence="8">
    <location>
        <begin position="187"/>
        <end position="213"/>
    </location>
</feature>